<evidence type="ECO:0000313" key="4">
    <source>
        <dbReference type="Proteomes" id="UP000306192"/>
    </source>
</evidence>
<name>A0A4T2BG46_9MICO</name>
<dbReference type="InterPro" id="IPR004518">
    <property type="entry name" value="MazG-like_dom"/>
</dbReference>
<dbReference type="SUPFAM" id="SSF101386">
    <property type="entry name" value="all-alpha NTP pyrophosphatases"/>
    <property type="match status" value="1"/>
</dbReference>
<feature type="domain" description="NTP pyrophosphohydrolase MazG-like" evidence="2">
    <location>
        <begin position="125"/>
        <end position="200"/>
    </location>
</feature>
<feature type="compositionally biased region" description="Basic and acidic residues" evidence="1">
    <location>
        <begin position="1"/>
        <end position="13"/>
    </location>
</feature>
<dbReference type="OrthoDB" id="9808939at2"/>
<organism evidence="3 4">
    <name type="scientific">Subtercola vilae</name>
    <dbReference type="NCBI Taxonomy" id="2056433"/>
    <lineage>
        <taxon>Bacteria</taxon>
        <taxon>Bacillati</taxon>
        <taxon>Actinomycetota</taxon>
        <taxon>Actinomycetes</taxon>
        <taxon>Micrococcales</taxon>
        <taxon>Microbacteriaceae</taxon>
        <taxon>Subtercola</taxon>
    </lineage>
</organism>
<dbReference type="EMBL" id="QYRT01000058">
    <property type="protein sequence ID" value="TIH29820.1"/>
    <property type="molecule type" value="Genomic_DNA"/>
</dbReference>
<comment type="caution">
    <text evidence="3">The sequence shown here is derived from an EMBL/GenBank/DDBJ whole genome shotgun (WGS) entry which is preliminary data.</text>
</comment>
<feature type="region of interest" description="Disordered" evidence="1">
    <location>
        <begin position="1"/>
        <end position="30"/>
    </location>
</feature>
<protein>
    <submittedName>
        <fullName evidence="3">MazG family protein</fullName>
    </submittedName>
</protein>
<evidence type="ECO:0000256" key="1">
    <source>
        <dbReference type="SAM" id="MobiDB-lite"/>
    </source>
</evidence>
<evidence type="ECO:0000313" key="3">
    <source>
        <dbReference type="EMBL" id="TIH29820.1"/>
    </source>
</evidence>
<feature type="region of interest" description="Disordered" evidence="1">
    <location>
        <begin position="54"/>
        <end position="74"/>
    </location>
</feature>
<dbReference type="NCBIfam" id="TIGR00444">
    <property type="entry name" value="mazG"/>
    <property type="match status" value="1"/>
</dbReference>
<proteinExistence type="predicted"/>
<dbReference type="GO" id="GO:0006950">
    <property type="term" value="P:response to stress"/>
    <property type="evidence" value="ECO:0007669"/>
    <property type="project" value="UniProtKB-ARBA"/>
</dbReference>
<dbReference type="GO" id="GO:0046076">
    <property type="term" value="P:dTTP catabolic process"/>
    <property type="evidence" value="ECO:0007669"/>
    <property type="project" value="TreeGrafter"/>
</dbReference>
<keyword evidence="4" id="KW-1185">Reference proteome</keyword>
<sequence>MWSPDRRLVDTSNRRAALRRPPTRLPGTPVTVYRKPLRAGRGSSIEGSVTIPLFSSPPSDADAPRPAAESGGAVAGEAAQVLDGSVRAGHPEAATEHAAASKLDELIAVTARLRAPGGCPWDAEQTHSSLVRYLIEESHELVDAIESGSREDLLEELGDVLYQVIFHADLAAHTAGESFDIQDVAAHTTAKMVGRHPHVFGDATAESAADVVGMWDDLKAVEKPGRTSVLDGIPLGMPSLLLADKLLGKAQKVGVLDAAAPPAIAFASEDELGPLLLAIALSAKTQGFDAERALRNALRDLSGEIREAEAASASASVPAPDAHPTGLAADTFDAGVIALPAAD</sequence>
<dbReference type="GO" id="GO:0046061">
    <property type="term" value="P:dATP catabolic process"/>
    <property type="evidence" value="ECO:0007669"/>
    <property type="project" value="TreeGrafter"/>
</dbReference>
<dbReference type="GO" id="GO:0047429">
    <property type="term" value="F:nucleoside triphosphate diphosphatase activity"/>
    <property type="evidence" value="ECO:0007669"/>
    <property type="project" value="TreeGrafter"/>
</dbReference>
<evidence type="ECO:0000259" key="2">
    <source>
        <dbReference type="Pfam" id="PF03819"/>
    </source>
</evidence>
<dbReference type="PANTHER" id="PTHR30522:SF0">
    <property type="entry name" value="NUCLEOSIDE TRIPHOSPHATE PYROPHOSPHOHYDROLASE"/>
    <property type="match status" value="1"/>
</dbReference>
<dbReference type="Pfam" id="PF03819">
    <property type="entry name" value="MazG"/>
    <property type="match status" value="1"/>
</dbReference>
<dbReference type="PANTHER" id="PTHR30522">
    <property type="entry name" value="NUCLEOSIDE TRIPHOSPHATE PYROPHOSPHOHYDROLASE"/>
    <property type="match status" value="1"/>
</dbReference>
<dbReference type="GO" id="GO:0046081">
    <property type="term" value="P:dUTP catabolic process"/>
    <property type="evidence" value="ECO:0007669"/>
    <property type="project" value="TreeGrafter"/>
</dbReference>
<feature type="compositionally biased region" description="Low complexity" evidence="1">
    <location>
        <begin position="56"/>
        <end position="74"/>
    </location>
</feature>
<dbReference type="FunFam" id="1.10.287.1080:FF:000001">
    <property type="entry name" value="Nucleoside triphosphate pyrophosphohydrolase"/>
    <property type="match status" value="1"/>
</dbReference>
<dbReference type="InterPro" id="IPR011551">
    <property type="entry name" value="NTP_PyrPHydrolase_MazG"/>
</dbReference>
<accession>A0A4T2BG46</accession>
<dbReference type="GO" id="GO:0046052">
    <property type="term" value="P:UTP catabolic process"/>
    <property type="evidence" value="ECO:0007669"/>
    <property type="project" value="TreeGrafter"/>
</dbReference>
<dbReference type="Proteomes" id="UP000306192">
    <property type="component" value="Unassembled WGS sequence"/>
</dbReference>
<dbReference type="GO" id="GO:0006203">
    <property type="term" value="P:dGTP catabolic process"/>
    <property type="evidence" value="ECO:0007669"/>
    <property type="project" value="TreeGrafter"/>
</dbReference>
<gene>
    <name evidence="3" type="ORF">D4765_17735</name>
</gene>
<dbReference type="CDD" id="cd11528">
    <property type="entry name" value="NTP-PPase_MazG_Nterm"/>
    <property type="match status" value="1"/>
</dbReference>
<dbReference type="Gene3D" id="1.10.287.1080">
    <property type="entry name" value="MazG-like"/>
    <property type="match status" value="1"/>
</dbReference>
<dbReference type="GO" id="GO:0046047">
    <property type="term" value="P:TTP catabolic process"/>
    <property type="evidence" value="ECO:0007669"/>
    <property type="project" value="TreeGrafter"/>
</dbReference>
<dbReference type="AlphaFoldDB" id="A0A4T2BG46"/>
<dbReference type="InterPro" id="IPR048015">
    <property type="entry name" value="NTP-PPase_MazG-like_N"/>
</dbReference>
<reference evidence="3 4" key="1">
    <citation type="journal article" date="2019" name="Microorganisms">
        <title>Systematic Affiliation and Genome Analysis of Subtercola vilae DB165(T) with Particular Emphasis on Cold Adaptation of an Isolate from a High-Altitude Cold Volcano Lake.</title>
        <authorList>
            <person name="Villalobos A.S."/>
            <person name="Wiese J."/>
            <person name="Imhoff J.F."/>
            <person name="Dorador C."/>
            <person name="Keller A."/>
            <person name="Hentschel U."/>
        </authorList>
    </citation>
    <scope>NUCLEOTIDE SEQUENCE [LARGE SCALE GENOMIC DNA]</scope>
    <source>
        <strain evidence="3 4">DB165</strain>
    </source>
</reference>